<organism evidence="2">
    <name type="scientific">uncultured delta proteobacterium</name>
    <dbReference type="NCBI Taxonomy" id="34034"/>
    <lineage>
        <taxon>Bacteria</taxon>
        <taxon>Deltaproteobacteria</taxon>
        <taxon>environmental samples</taxon>
    </lineage>
</organism>
<evidence type="ECO:0000259" key="1">
    <source>
        <dbReference type="Pfam" id="PF00561"/>
    </source>
</evidence>
<dbReference type="GO" id="GO:0016746">
    <property type="term" value="F:acyltransferase activity"/>
    <property type="evidence" value="ECO:0007669"/>
    <property type="project" value="UniProtKB-KW"/>
</dbReference>
<dbReference type="PRINTS" id="PR00412">
    <property type="entry name" value="EPOXHYDRLASE"/>
</dbReference>
<dbReference type="InterPro" id="IPR000073">
    <property type="entry name" value="AB_hydrolase_1"/>
</dbReference>
<dbReference type="PANTHER" id="PTHR43798">
    <property type="entry name" value="MONOACYLGLYCEROL LIPASE"/>
    <property type="match status" value="1"/>
</dbReference>
<dbReference type="Pfam" id="PF00561">
    <property type="entry name" value="Abhydrolase_1"/>
    <property type="match status" value="1"/>
</dbReference>
<proteinExistence type="predicted"/>
<evidence type="ECO:0000313" key="2">
    <source>
        <dbReference type="EMBL" id="SBV99743.1"/>
    </source>
</evidence>
<dbReference type="InterPro" id="IPR000639">
    <property type="entry name" value="Epox_hydrolase-like"/>
</dbReference>
<dbReference type="EMBL" id="FLUQ01000001">
    <property type="protein sequence ID" value="SBV99743.1"/>
    <property type="molecule type" value="Genomic_DNA"/>
</dbReference>
<dbReference type="GO" id="GO:0016020">
    <property type="term" value="C:membrane"/>
    <property type="evidence" value="ECO:0007669"/>
    <property type="project" value="TreeGrafter"/>
</dbReference>
<dbReference type="InterPro" id="IPR029058">
    <property type="entry name" value="AB_hydrolase_fold"/>
</dbReference>
<name>A0A212JJW5_9DELT</name>
<dbReference type="Gene3D" id="3.40.50.1820">
    <property type="entry name" value="alpha/beta hydrolase"/>
    <property type="match status" value="1"/>
</dbReference>
<gene>
    <name evidence="2" type="ORF">KL86DPRO_11659</name>
</gene>
<dbReference type="PANTHER" id="PTHR43798:SF33">
    <property type="entry name" value="HYDROLASE, PUTATIVE (AFU_ORTHOLOGUE AFUA_2G14860)-RELATED"/>
    <property type="match status" value="1"/>
</dbReference>
<dbReference type="SUPFAM" id="SSF53474">
    <property type="entry name" value="alpha/beta-Hydrolases"/>
    <property type="match status" value="1"/>
</dbReference>
<dbReference type="AlphaFoldDB" id="A0A212JJW5"/>
<sequence>MLKRIDAGTLTVSYREAGDPNGHPVVLLHGFPYDIHSYDDVVPHLTAHGARVIVPYLRGFGPTRFISTATPRSGQQAALGFDVLALLDALRIGSAVLAGFDWGGTAACVAAALWPERVRGIVITNGYKIQDIAGEGQPVVPEIEQRLWYQYYFHSERGRLGLELRRRELCRLLWRLWSPEWLIDDAAYARSAPSFDNPDFVEVVIHSYRHRHGLAAGDPVLEPLERKLACQPPVTVPAVILEGESDGIYTPGKGERHGLHFKGGYEQRVLSGIGHNVPQEAPEAFARAVLALLP</sequence>
<feature type="domain" description="AB hydrolase-1" evidence="1">
    <location>
        <begin position="24"/>
        <end position="131"/>
    </location>
</feature>
<protein>
    <submittedName>
        <fullName evidence="2">Putative hydrolase or acyltransferase of alpha/beta superfamily</fullName>
    </submittedName>
</protein>
<accession>A0A212JJW5</accession>
<dbReference type="GO" id="GO:0016787">
    <property type="term" value="F:hydrolase activity"/>
    <property type="evidence" value="ECO:0007669"/>
    <property type="project" value="UniProtKB-KW"/>
</dbReference>
<dbReference type="InterPro" id="IPR050266">
    <property type="entry name" value="AB_hydrolase_sf"/>
</dbReference>
<keyword evidence="2" id="KW-0378">Hydrolase</keyword>
<reference evidence="2" key="1">
    <citation type="submission" date="2016-04" db="EMBL/GenBank/DDBJ databases">
        <authorList>
            <person name="Evans L.H."/>
            <person name="Alamgir A."/>
            <person name="Owens N."/>
            <person name="Weber N.D."/>
            <person name="Virtaneva K."/>
            <person name="Barbian K."/>
            <person name="Babar A."/>
            <person name="Rosenke K."/>
        </authorList>
    </citation>
    <scope>NUCLEOTIDE SEQUENCE</scope>
    <source>
        <strain evidence="2">86</strain>
    </source>
</reference>
<keyword evidence="2" id="KW-0808">Transferase</keyword>
<keyword evidence="2" id="KW-0012">Acyltransferase</keyword>